<protein>
    <submittedName>
        <fullName evidence="3">Transposase</fullName>
    </submittedName>
</protein>
<name>A0A858QC42_9GAMM</name>
<evidence type="ECO:0000313" key="3">
    <source>
        <dbReference type="EMBL" id="QJD31373.1"/>
    </source>
</evidence>
<proteinExistence type="predicted"/>
<accession>A0A858QC42</accession>
<dbReference type="AlphaFoldDB" id="A0A858QC42"/>
<dbReference type="GO" id="GO:0003677">
    <property type="term" value="F:DNA binding"/>
    <property type="evidence" value="ECO:0007669"/>
    <property type="project" value="InterPro"/>
</dbReference>
<evidence type="ECO:0000256" key="1">
    <source>
        <dbReference type="SAM" id="MobiDB-lite"/>
    </source>
</evidence>
<dbReference type="InterPro" id="IPR002559">
    <property type="entry name" value="Transposase_11"/>
</dbReference>
<evidence type="ECO:0000259" key="2">
    <source>
        <dbReference type="Pfam" id="PF01609"/>
    </source>
</evidence>
<dbReference type="GO" id="GO:0006313">
    <property type="term" value="P:DNA transposition"/>
    <property type="evidence" value="ECO:0007669"/>
    <property type="project" value="InterPro"/>
</dbReference>
<feature type="domain" description="Transposase IS4-like" evidence="2">
    <location>
        <begin position="35"/>
        <end position="76"/>
    </location>
</feature>
<organism evidence="3 4">
    <name type="scientific">Methylococcus geothermalis</name>
    <dbReference type="NCBI Taxonomy" id="2681310"/>
    <lineage>
        <taxon>Bacteria</taxon>
        <taxon>Pseudomonadati</taxon>
        <taxon>Pseudomonadota</taxon>
        <taxon>Gammaproteobacteria</taxon>
        <taxon>Methylococcales</taxon>
        <taxon>Methylococcaceae</taxon>
        <taxon>Methylococcus</taxon>
    </lineage>
</organism>
<sequence length="92" mass="9843">MQGAALGDRAASGPHQGLAGSSTGEAAWKIECCKASIRAKVEHPFRILERQFGYVKVRFKGPAKNTAQILMLLAISANCVRSSPMRSDGGRK</sequence>
<dbReference type="Pfam" id="PF01609">
    <property type="entry name" value="DDE_Tnp_1"/>
    <property type="match status" value="1"/>
</dbReference>
<reference evidence="4" key="1">
    <citation type="submission" date="2019-12" db="EMBL/GenBank/DDBJ databases">
        <authorList>
            <person name="Awala S.I."/>
            <person name="Rhee S.K."/>
        </authorList>
    </citation>
    <scope>NUCLEOTIDE SEQUENCE [LARGE SCALE GENOMIC DNA]</scope>
    <source>
        <strain evidence="4">IM1</strain>
    </source>
</reference>
<dbReference type="KEGG" id="metu:GNH96_08690"/>
<dbReference type="GO" id="GO:0004803">
    <property type="term" value="F:transposase activity"/>
    <property type="evidence" value="ECO:0007669"/>
    <property type="project" value="InterPro"/>
</dbReference>
<evidence type="ECO:0000313" key="4">
    <source>
        <dbReference type="Proteomes" id="UP000503004"/>
    </source>
</evidence>
<keyword evidence="4" id="KW-1185">Reference proteome</keyword>
<dbReference type="Proteomes" id="UP000503004">
    <property type="component" value="Chromosome"/>
</dbReference>
<dbReference type="EMBL" id="CP046565">
    <property type="protein sequence ID" value="QJD31373.1"/>
    <property type="molecule type" value="Genomic_DNA"/>
</dbReference>
<gene>
    <name evidence="3" type="ORF">GNH96_08690</name>
</gene>
<feature type="region of interest" description="Disordered" evidence="1">
    <location>
        <begin position="1"/>
        <end position="24"/>
    </location>
</feature>